<protein>
    <submittedName>
        <fullName evidence="1">Uncharacterized protein</fullName>
    </submittedName>
</protein>
<proteinExistence type="predicted"/>
<gene>
    <name evidence="1" type="ORF">CORC01_02495</name>
</gene>
<dbReference type="STRING" id="1209926.A0A1G4BLK5"/>
<dbReference type="Proteomes" id="UP000176998">
    <property type="component" value="Unassembled WGS sequence"/>
</dbReference>
<dbReference type="OrthoDB" id="5137852at2759"/>
<organism evidence="1 2">
    <name type="scientific">Colletotrichum orchidophilum</name>
    <dbReference type="NCBI Taxonomy" id="1209926"/>
    <lineage>
        <taxon>Eukaryota</taxon>
        <taxon>Fungi</taxon>
        <taxon>Dikarya</taxon>
        <taxon>Ascomycota</taxon>
        <taxon>Pezizomycotina</taxon>
        <taxon>Sordariomycetes</taxon>
        <taxon>Hypocreomycetidae</taxon>
        <taxon>Glomerellales</taxon>
        <taxon>Glomerellaceae</taxon>
        <taxon>Colletotrichum</taxon>
    </lineage>
</organism>
<dbReference type="GeneID" id="34555655"/>
<dbReference type="EMBL" id="MJBS01000014">
    <property type="protein sequence ID" value="OHF02215.1"/>
    <property type="molecule type" value="Genomic_DNA"/>
</dbReference>
<evidence type="ECO:0000313" key="1">
    <source>
        <dbReference type="EMBL" id="OHF02215.1"/>
    </source>
</evidence>
<dbReference type="RefSeq" id="XP_022479357.1">
    <property type="nucleotide sequence ID" value="XM_022614145.1"/>
</dbReference>
<name>A0A1G4BLK5_9PEZI</name>
<reference evidence="1 2" key="1">
    <citation type="submission" date="2016-09" db="EMBL/GenBank/DDBJ databases">
        <authorList>
            <person name="Capua I."/>
            <person name="De Benedictis P."/>
            <person name="Joannis T."/>
            <person name="Lombin L.H."/>
            <person name="Cattoli G."/>
        </authorList>
    </citation>
    <scope>NUCLEOTIDE SEQUENCE [LARGE SCALE GENOMIC DNA]</scope>
    <source>
        <strain evidence="1 2">IMI 309357</strain>
    </source>
</reference>
<comment type="caution">
    <text evidence="1">The sequence shown here is derived from an EMBL/GenBank/DDBJ whole genome shotgun (WGS) entry which is preliminary data.</text>
</comment>
<dbReference type="AlphaFoldDB" id="A0A1G4BLK5"/>
<keyword evidence="2" id="KW-1185">Reference proteome</keyword>
<sequence>MEFPLEILDQILAGLVVYEPLRKVRGITSMDEWTSFTSTSGKSLVDPRYKVGSGRSIKFNREKLPSTGGSFSRLRLVSRQWNFSVCRILQKHAWWNIPFDNRSRLKLFIQLCDAPDGGPSRWIRNLSIDDLDDLRTFSRLYSYDYEKFEGQDVDDDYIILNSYVDKLRTADWWTSAPARFKHELHYGKSDEHALLRRLLDNVKRIERFSITFPGAVSKHDLMAQCYDMQGLDEILATIRYGLASPAFQHLADLSLAVPSTWHVGQLAGALSQDARDRLRQLRLVIVDETGPSGSAEYTRTEEENNDGDRTTILGSVAPSNAQVAYPNREHQDALWAFVASCPNLESLGIEATHYLNLDILQWESPKFGTKNLRNLSLRRLWANVPSLLQLLSAAPLSKQDSVIRRVNLDDIKIHWDGGNWEDVFAHLRTNCPGLELFRAEQLTYFSNHPRYEHNNRPWENYNDIWTDDYEGDTNDRLFLRMLNKNLVDKIGTVEDYPVSLYDWYESEMEGE</sequence>
<accession>A0A1G4BLK5</accession>
<evidence type="ECO:0000313" key="2">
    <source>
        <dbReference type="Proteomes" id="UP000176998"/>
    </source>
</evidence>